<evidence type="ECO:0000313" key="4">
    <source>
        <dbReference type="EMBL" id="CAB4177709.1"/>
    </source>
</evidence>
<protein>
    <submittedName>
        <fullName evidence="3">Uncharacterized protein</fullName>
    </submittedName>
</protein>
<dbReference type="EMBL" id="LR796763">
    <property type="protein sequence ID" value="CAB4164408.1"/>
    <property type="molecule type" value="Genomic_DNA"/>
</dbReference>
<accession>A0A6J5PMV5</accession>
<evidence type="ECO:0000313" key="1">
    <source>
        <dbReference type="EMBL" id="CAB4146656.1"/>
    </source>
</evidence>
<evidence type="ECO:0000313" key="2">
    <source>
        <dbReference type="EMBL" id="CAB4164408.1"/>
    </source>
</evidence>
<dbReference type="EMBL" id="LR796953">
    <property type="protein sequence ID" value="CAB4177709.1"/>
    <property type="molecule type" value="Genomic_DNA"/>
</dbReference>
<evidence type="ECO:0000313" key="7">
    <source>
        <dbReference type="EMBL" id="CAB4200280.1"/>
    </source>
</evidence>
<dbReference type="EMBL" id="LR797060">
    <property type="protein sequence ID" value="CAB4184128.1"/>
    <property type="molecule type" value="Genomic_DNA"/>
</dbReference>
<gene>
    <name evidence="4" type="ORF">UFOVP1006_37</name>
    <name evidence="5" type="ORF">UFOVP1096_43</name>
    <name evidence="6" type="ORF">UFOVP1157_44</name>
    <name evidence="7" type="ORF">UFOVP1347_34</name>
    <name evidence="8" type="ORF">UFOVP1455_34</name>
    <name evidence="10" type="ORF">UFOVP1543_34</name>
    <name evidence="9" type="ORF">UFOVP1606_8</name>
    <name evidence="1" type="ORF">UFOVP497_51</name>
    <name evidence="2" type="ORF">UFOVP834_27</name>
    <name evidence="3" type="ORF">UFOVP922_44</name>
</gene>
<reference evidence="3" key="1">
    <citation type="submission" date="2020-05" db="EMBL/GenBank/DDBJ databases">
        <authorList>
            <person name="Chiriac C."/>
            <person name="Salcher M."/>
            <person name="Ghai R."/>
            <person name="Kavagutti S V."/>
        </authorList>
    </citation>
    <scope>NUCLEOTIDE SEQUENCE</scope>
</reference>
<dbReference type="EMBL" id="LR797102">
    <property type="protein sequence ID" value="CAB4187658.1"/>
    <property type="molecule type" value="Genomic_DNA"/>
</dbReference>
<proteinExistence type="predicted"/>
<dbReference type="EMBL" id="LR797405">
    <property type="protein sequence ID" value="CAB4214266.1"/>
    <property type="molecule type" value="Genomic_DNA"/>
</dbReference>
<sequence length="75" mass="8405">MAVANYEAIKLVDHLGSHVAADLLDRMGLLISHIADTITDEGDRTVLNSTNDADRIKALAEEWRHHRYALHDETV</sequence>
<dbReference type="EMBL" id="LR796881">
    <property type="protein sequence ID" value="CAB4172387.1"/>
    <property type="molecule type" value="Genomic_DNA"/>
</dbReference>
<name>A0A6J5PMV5_9CAUD</name>
<dbReference type="EMBL" id="LR796470">
    <property type="protein sequence ID" value="CAB4146656.1"/>
    <property type="molecule type" value="Genomic_DNA"/>
</dbReference>
<evidence type="ECO:0000313" key="9">
    <source>
        <dbReference type="EMBL" id="CAB4218156.1"/>
    </source>
</evidence>
<organism evidence="3">
    <name type="scientific">uncultured Caudovirales phage</name>
    <dbReference type="NCBI Taxonomy" id="2100421"/>
    <lineage>
        <taxon>Viruses</taxon>
        <taxon>Duplodnaviria</taxon>
        <taxon>Heunggongvirae</taxon>
        <taxon>Uroviricota</taxon>
        <taxon>Caudoviricetes</taxon>
        <taxon>Peduoviridae</taxon>
        <taxon>Maltschvirus</taxon>
        <taxon>Maltschvirus maltsch</taxon>
    </lineage>
</organism>
<evidence type="ECO:0000313" key="6">
    <source>
        <dbReference type="EMBL" id="CAB4187658.1"/>
    </source>
</evidence>
<dbReference type="EMBL" id="LR798397">
    <property type="protein sequence ID" value="CAB5229126.1"/>
    <property type="molecule type" value="Genomic_DNA"/>
</dbReference>
<evidence type="ECO:0000313" key="10">
    <source>
        <dbReference type="EMBL" id="CAB5229126.1"/>
    </source>
</evidence>
<evidence type="ECO:0000313" key="5">
    <source>
        <dbReference type="EMBL" id="CAB4184128.1"/>
    </source>
</evidence>
<dbReference type="EMBL" id="LR797463">
    <property type="protein sequence ID" value="CAB4218156.1"/>
    <property type="molecule type" value="Genomic_DNA"/>
</dbReference>
<dbReference type="EMBL" id="LR797307">
    <property type="protein sequence ID" value="CAB4200280.1"/>
    <property type="molecule type" value="Genomic_DNA"/>
</dbReference>
<evidence type="ECO:0000313" key="3">
    <source>
        <dbReference type="EMBL" id="CAB4172387.1"/>
    </source>
</evidence>
<evidence type="ECO:0000313" key="8">
    <source>
        <dbReference type="EMBL" id="CAB4214266.1"/>
    </source>
</evidence>